<sequence>MAANSALDKKLRRAIGILEGNPPQRTGIPTPKRHKDPLVEACHEVRKVLVDEEYWPKTYTSRALSGLFDVLDKDDASLRILADQCLNGILRKFLTKGQTSRTLAILLNELGRKASARGFVAALTMLESTLRYAKEARLPVYAMHLLNSLKEAVKRPEQAVQSVVEQLFAPIFEYFKNDLNDSHYNYVDALAMQCLENLQLSGVSNRAASAVLAGIFENFPRIRAKIVYSLLDTLRSAEDINDKNRLVGAFNTFKKLWKNLESADVIHSILYRVLCSLRTQSSEIQTAGLELLDEAISSTSLEILKFQPASFTDSDNGRSSIPESLGNLSINEKDLSFDVDEGATMSRFNSVNSLEESVPPSARSEVSEEDVFNNASDDEDTNSGRTSKSGAEIETDPLFRRSSPSEYLLDNVEEPETQESPSHSAHEAIYGPLCAELPKTRLESTANFLDYTGYTILSKFLFTGTPGELKSDSEVRVSIKVLALKVLAAISAVYYKINELVIGQQHFSDIQILIQNSDDAVSVRCFEVLTNLETEMIRKGTKIWPITPPTKFSMHLSQLTRQPNPMKLKELFQVLNKAHLLLQADQNTLKSVLNLAIDTFECDYFLLKVVRAEFLAHIKWDLINPATREAYQRKCFQLLMKSLFDSDYRVASAVSELLPVAVKNAEFSQLSNTFNCQWPEEMAAPSFAYQPQVFALHPNYSFRGDCPDLVLEHSLTTTIAMLYEEVSTRNSDFSHFVLGLLKLAEQFSPCVYGQAWACPDNKSQRSVLDIVLEQTDGFTTNPSDFINALRLISLIFCGLMENSLSQYANQPKEKDFLQGNAILDQVITVYLRVLNLYFTVIRENTTKLSSTMNSPLFTKRNWVQGGVNSSAYENRSYSISHLVGTGVHPTRPTSYTQSASLKRIEPLIRGAFSNLQSSLKKQTEERVTILLNTALDGLSSLLELTSREIMNSFIDELFIYIRTLMHFSLAPVTKVITQLLKNIFDKNAFHINSNTLVSLRLKNAVMPNDPLEMYIGRSINNFSVYLAFLDRSEHFTLHQLRHFGWMNKTIGSPVPKRSANHALEIGARLEQFERFVTFLMHAFLNNSQKETRENILSLLGVLVTNDVRYDKLDPQSRIWKSVLQFIRHPTLKYVEELKNLFTFVCLATRVIDVSFDEVIILMGKCLEKLEKTNADDILDALHVVLLEAVGYYVKVPQTLIDLLKQENTSLFSISPAKTIQLWTLILHWARTTQPDLFYQDLSTNFVHELGLFIDKSGFKTFKNRKMAFEIGNSIIIGLKTCHPNTFKPINNIAEMLIKSLDVGWTESLPFISFLLCRIDLDIVLVQLKDIIDEPVEKLSRVLSQLLLAALDEIFESTENLAHVEEALSFFQVSLLHIFRANPAFHKQFKTLISDALRQKDFIQKILRISFLTPKVYGTFMTILVQLDYFEKEIGKLYSANCLPHNAKQLSTLLLIQKATDRRASASPEFEDFLLSLPPETTVRFVKMLTEKQISSVKERFSKQNIEKIVQKCEEYLRSNPILGLEYGLNLLAEKEEIRSDSSEKRLELTSEPGLHMNLIEGINQKSSTVEDDLDCLAQMALQMEKEERIAVIEAISNIFRPTFLTKIFEYLNDELRKITIENYRIDKMRDSSNLMKFAEELLNWISKNNVNSRDVQSVLNGISRIPSEFEEFERIRIQNFDEILNNGFVIDMIESDLSGLTLQADFYTALTELIKRSDLTAYDNNDQFCIENFSNFFSMTIDQLERQIPKTDRLKIDKNWKLVISGEDENDEILEAFLYSQKAAHILQMKKLNGMPNQHFEAVKKAILSILRLNVFSKMFLFPQKALVRGVSLQIEPQKDKISIPMISIHLLSDFEILSDFLQRIFLLGWTKKSQFEEIWMSLFGVLCSTPIGNELQGEDVQQIVDQLSASTLAVEALTGMLTMSLLYPTPGDTVNSRFMIKTRQTRDSYLFLNSLNGRKAAISRTQVENSFNPAQIFSANLEKLAADGQKYALGQTSVFYLWSITGELEPTNKKPSGMPKSVSDYLIQASTDLDTVSSLKSLFENFFHWFENGYKTLPLPLLAASIKSIAILSDMFDDIQLYVRVYGYLKEVFVSFHLQNHPAQGLLNYCLLKFAAIVDLERLDSDPNEARKIVDSMIADAQEEEDTFVLDCTLHGLLYLLQSVIVDEFQQQLKGVGEKVLGKLEKIHSNYDLIHEDELETMEHHKLLWTLIFRVFEQFGRGDSEFDQRFLKLTKTVLMDPRVPTWQKNIVSNGIQGLVCHSASFTEAFRDCAVELFDTYQLRPNHLSMALSVYFTCVYRSIQDNRRFSQQEMDQFRQEFQKILNLFSYYTLKSEIQRFLPPIAEFFLIFFTRNELFDTIFALISMDEKSETIGDYDRCLYHLLHYALQRSAKEKPKETLDFVRFFLLEKVQNVKSRRISRHLKALIMVSVAFSKEARLLIPQLLRRNPDVDGVYNKAKEVFIEKANSLNIKLGEQESSLLN</sequence>
<dbReference type="PANTHER" id="PTHR10170:SF10">
    <property type="entry name" value="HUNTINGTIN"/>
    <property type="match status" value="1"/>
</dbReference>
<comment type="caution">
    <text evidence="2">The sequence shown here is derived from an EMBL/GenBank/DDBJ whole genome shotgun (WGS) entry which is preliminary data.</text>
</comment>
<dbReference type="GO" id="GO:0005737">
    <property type="term" value="C:cytoplasm"/>
    <property type="evidence" value="ECO:0007669"/>
    <property type="project" value="TreeGrafter"/>
</dbReference>
<dbReference type="Gene3D" id="1.25.10.10">
    <property type="entry name" value="Leucine-rich Repeat Variant"/>
    <property type="match status" value="1"/>
</dbReference>
<protein>
    <submittedName>
        <fullName evidence="2">(pine wood nematode) hypothetical protein</fullName>
    </submittedName>
</protein>
<dbReference type="Pfam" id="PF20927">
    <property type="entry name" value="Htt_C-HEAT"/>
    <property type="match status" value="1"/>
</dbReference>
<keyword evidence="3" id="KW-1185">Reference proteome</keyword>
<organism evidence="2 3">
    <name type="scientific">Bursaphelenchus xylophilus</name>
    <name type="common">Pinewood nematode worm</name>
    <name type="synonym">Aphelenchoides xylophilus</name>
    <dbReference type="NCBI Taxonomy" id="6326"/>
    <lineage>
        <taxon>Eukaryota</taxon>
        <taxon>Metazoa</taxon>
        <taxon>Ecdysozoa</taxon>
        <taxon>Nematoda</taxon>
        <taxon>Chromadorea</taxon>
        <taxon>Rhabditida</taxon>
        <taxon>Tylenchina</taxon>
        <taxon>Tylenchomorpha</taxon>
        <taxon>Aphelenchoidea</taxon>
        <taxon>Aphelenchoididae</taxon>
        <taxon>Bursaphelenchus</taxon>
    </lineage>
</organism>
<evidence type="ECO:0000313" key="3">
    <source>
        <dbReference type="Proteomes" id="UP000659654"/>
    </source>
</evidence>
<feature type="compositionally biased region" description="Acidic residues" evidence="1">
    <location>
        <begin position="367"/>
        <end position="381"/>
    </location>
</feature>
<dbReference type="Proteomes" id="UP000659654">
    <property type="component" value="Unassembled WGS sequence"/>
</dbReference>
<dbReference type="InterPro" id="IPR011989">
    <property type="entry name" value="ARM-like"/>
</dbReference>
<dbReference type="InterPro" id="IPR028426">
    <property type="entry name" value="Huntingtin_fam"/>
</dbReference>
<dbReference type="InterPro" id="IPR016024">
    <property type="entry name" value="ARM-type_fold"/>
</dbReference>
<dbReference type="SUPFAM" id="SSF48371">
    <property type="entry name" value="ARM repeat"/>
    <property type="match status" value="1"/>
</dbReference>
<feature type="region of interest" description="Disordered" evidence="1">
    <location>
        <begin position="348"/>
        <end position="397"/>
    </location>
</feature>
<dbReference type="InterPro" id="IPR048411">
    <property type="entry name" value="Htt_N_HEAT_rpt-1"/>
</dbReference>
<dbReference type="EMBL" id="CAJFDI010000003">
    <property type="protein sequence ID" value="CAD5223198.1"/>
    <property type="molecule type" value="Genomic_DNA"/>
</dbReference>
<dbReference type="Proteomes" id="UP000582659">
    <property type="component" value="Unassembled WGS sequence"/>
</dbReference>
<dbReference type="OrthoDB" id="44867at2759"/>
<name>A0A7I8WFU4_BURXY</name>
<dbReference type="SMR" id="A0A7I8WFU4"/>
<evidence type="ECO:0000313" key="2">
    <source>
        <dbReference type="EMBL" id="CAD5223198.1"/>
    </source>
</evidence>
<dbReference type="EMBL" id="CAJFCV020000003">
    <property type="protein sequence ID" value="CAG9111886.1"/>
    <property type="molecule type" value="Genomic_DNA"/>
</dbReference>
<evidence type="ECO:0000256" key="1">
    <source>
        <dbReference type="SAM" id="MobiDB-lite"/>
    </source>
</evidence>
<reference evidence="2" key="1">
    <citation type="submission" date="2020-09" db="EMBL/GenBank/DDBJ databases">
        <authorList>
            <person name="Kikuchi T."/>
        </authorList>
    </citation>
    <scope>NUCLEOTIDE SEQUENCE</scope>
    <source>
        <strain evidence="2">Ka4C1</strain>
    </source>
</reference>
<dbReference type="InterPro" id="IPR048413">
    <property type="entry name" value="Htt_C-HEAT_rpt"/>
</dbReference>
<gene>
    <name evidence="2" type="ORF">BXYJ_LOCUS7859</name>
</gene>
<dbReference type="PANTHER" id="PTHR10170">
    <property type="entry name" value="HUNTINGTON DISEASE PROTEIN"/>
    <property type="match status" value="1"/>
</dbReference>
<accession>A0A7I8WFU4</accession>
<proteinExistence type="predicted"/>
<dbReference type="Pfam" id="PF20926">
    <property type="entry name" value="Htt_N-HEAT_1"/>
    <property type="match status" value="1"/>
</dbReference>